<dbReference type="Pfam" id="PF00249">
    <property type="entry name" value="Myb_DNA-binding"/>
    <property type="match status" value="2"/>
</dbReference>
<protein>
    <submittedName>
        <fullName evidence="4">SANT/Myb domain</fullName>
    </submittedName>
</protein>
<evidence type="ECO:0000313" key="4">
    <source>
        <dbReference type="EMBL" id="OVA10173.1"/>
    </source>
</evidence>
<dbReference type="PANTHER" id="PTHR47340">
    <property type="entry name" value="DUPLICATED HOMEODOMAIN-LIKE SUPERFAMILY PROTEIN"/>
    <property type="match status" value="1"/>
</dbReference>
<feature type="compositionally biased region" description="Polar residues" evidence="2">
    <location>
        <begin position="311"/>
        <end position="328"/>
    </location>
</feature>
<feature type="domain" description="SANT" evidence="3">
    <location>
        <begin position="1006"/>
        <end position="1057"/>
    </location>
</feature>
<gene>
    <name evidence="4" type="ORF">BVC80_1591g86</name>
</gene>
<dbReference type="OrthoDB" id="10258692at2759"/>
<keyword evidence="1" id="KW-0175">Coiled coil</keyword>
<feature type="compositionally biased region" description="Basic and acidic residues" evidence="2">
    <location>
        <begin position="220"/>
        <end position="229"/>
    </location>
</feature>
<feature type="domain" description="SANT" evidence="3">
    <location>
        <begin position="786"/>
        <end position="837"/>
    </location>
</feature>
<reference evidence="4 5" key="1">
    <citation type="journal article" date="2017" name="Mol. Plant">
        <title>The Genome of Medicinal Plant Macleaya cordata Provides New Insights into Benzylisoquinoline Alkaloids Metabolism.</title>
        <authorList>
            <person name="Liu X."/>
            <person name="Liu Y."/>
            <person name="Huang P."/>
            <person name="Ma Y."/>
            <person name="Qing Z."/>
            <person name="Tang Q."/>
            <person name="Cao H."/>
            <person name="Cheng P."/>
            <person name="Zheng Y."/>
            <person name="Yuan Z."/>
            <person name="Zhou Y."/>
            <person name="Liu J."/>
            <person name="Tang Z."/>
            <person name="Zhuo Y."/>
            <person name="Zhang Y."/>
            <person name="Yu L."/>
            <person name="Huang J."/>
            <person name="Yang P."/>
            <person name="Peng Q."/>
            <person name="Zhang J."/>
            <person name="Jiang W."/>
            <person name="Zhang Z."/>
            <person name="Lin K."/>
            <person name="Ro D.K."/>
            <person name="Chen X."/>
            <person name="Xiong X."/>
            <person name="Shang Y."/>
            <person name="Huang S."/>
            <person name="Zeng J."/>
        </authorList>
    </citation>
    <scope>NUCLEOTIDE SEQUENCE [LARGE SCALE GENOMIC DNA]</scope>
    <source>
        <strain evidence="5">cv. BLH2017</strain>
        <tissue evidence="4">Root</tissue>
    </source>
</reference>
<evidence type="ECO:0000256" key="2">
    <source>
        <dbReference type="SAM" id="MobiDB-lite"/>
    </source>
</evidence>
<feature type="region of interest" description="Disordered" evidence="2">
    <location>
        <begin position="199"/>
        <end position="355"/>
    </location>
</feature>
<feature type="compositionally biased region" description="Polar residues" evidence="2">
    <location>
        <begin position="1543"/>
        <end position="1552"/>
    </location>
</feature>
<feature type="coiled-coil region" evidence="1">
    <location>
        <begin position="411"/>
        <end position="438"/>
    </location>
</feature>
<evidence type="ECO:0000259" key="3">
    <source>
        <dbReference type="PROSITE" id="PS51293"/>
    </source>
</evidence>
<comment type="caution">
    <text evidence="4">The sequence shown here is derived from an EMBL/GenBank/DDBJ whole genome shotgun (WGS) entry which is preliminary data.</text>
</comment>
<feature type="compositionally biased region" description="Basic and acidic residues" evidence="2">
    <location>
        <begin position="77"/>
        <end position="87"/>
    </location>
</feature>
<dbReference type="PROSITE" id="PS51293">
    <property type="entry name" value="SANT"/>
    <property type="match status" value="2"/>
</dbReference>
<dbReference type="PANTHER" id="PTHR47340:SF1">
    <property type="entry name" value="DUPLICATED HOMEODOMAIN-LIKE SUPERFAMILY PROTEIN"/>
    <property type="match status" value="1"/>
</dbReference>
<dbReference type="InterPro" id="IPR001005">
    <property type="entry name" value="SANT/Myb"/>
</dbReference>
<dbReference type="EMBL" id="MVGT01002031">
    <property type="protein sequence ID" value="OVA10173.1"/>
    <property type="molecule type" value="Genomic_DNA"/>
</dbReference>
<feature type="compositionally biased region" description="Basic and acidic residues" evidence="2">
    <location>
        <begin position="274"/>
        <end position="288"/>
    </location>
</feature>
<accession>A0A200QI43</accession>
<feature type="region of interest" description="Disordered" evidence="2">
    <location>
        <begin position="29"/>
        <end position="183"/>
    </location>
</feature>
<feature type="region of interest" description="Disordered" evidence="2">
    <location>
        <begin position="1484"/>
        <end position="1509"/>
    </location>
</feature>
<organism evidence="4 5">
    <name type="scientific">Macleaya cordata</name>
    <name type="common">Five-seeded plume-poppy</name>
    <name type="synonym">Bocconia cordata</name>
    <dbReference type="NCBI Taxonomy" id="56857"/>
    <lineage>
        <taxon>Eukaryota</taxon>
        <taxon>Viridiplantae</taxon>
        <taxon>Streptophyta</taxon>
        <taxon>Embryophyta</taxon>
        <taxon>Tracheophyta</taxon>
        <taxon>Spermatophyta</taxon>
        <taxon>Magnoliopsida</taxon>
        <taxon>Ranunculales</taxon>
        <taxon>Papaveraceae</taxon>
        <taxon>Papaveroideae</taxon>
        <taxon>Macleaya</taxon>
    </lineage>
</organism>
<feature type="compositionally biased region" description="Basic and acidic residues" evidence="2">
    <location>
        <begin position="161"/>
        <end position="171"/>
    </location>
</feature>
<name>A0A200QI43_MACCD</name>
<proteinExistence type="predicted"/>
<feature type="compositionally biased region" description="Basic and acidic residues" evidence="2">
    <location>
        <begin position="95"/>
        <end position="123"/>
    </location>
</feature>
<dbReference type="InterPro" id="IPR009057">
    <property type="entry name" value="Homeodomain-like_sf"/>
</dbReference>
<evidence type="ECO:0000313" key="5">
    <source>
        <dbReference type="Proteomes" id="UP000195402"/>
    </source>
</evidence>
<feature type="compositionally biased region" description="Basic and acidic residues" evidence="2">
    <location>
        <begin position="330"/>
        <end position="343"/>
    </location>
</feature>
<dbReference type="Gene3D" id="1.20.58.1880">
    <property type="match status" value="1"/>
</dbReference>
<dbReference type="InterPro" id="IPR017884">
    <property type="entry name" value="SANT_dom"/>
</dbReference>
<dbReference type="STRING" id="56857.A0A200QI43"/>
<dbReference type="CDD" id="cd00167">
    <property type="entry name" value="SANT"/>
    <property type="match status" value="2"/>
</dbReference>
<feature type="compositionally biased region" description="Low complexity" evidence="2">
    <location>
        <begin position="200"/>
        <end position="219"/>
    </location>
</feature>
<evidence type="ECO:0000256" key="1">
    <source>
        <dbReference type="SAM" id="Coils"/>
    </source>
</evidence>
<dbReference type="OMA" id="SHTTHNE"/>
<dbReference type="Gene3D" id="1.10.10.60">
    <property type="entry name" value="Homeodomain-like"/>
    <property type="match status" value="1"/>
</dbReference>
<dbReference type="SUPFAM" id="SSF46689">
    <property type="entry name" value="Homeodomain-like"/>
    <property type="match status" value="2"/>
</dbReference>
<feature type="region of interest" description="Disordered" evidence="2">
    <location>
        <begin position="1521"/>
        <end position="1553"/>
    </location>
</feature>
<keyword evidence="5" id="KW-1185">Reference proteome</keyword>
<sequence length="1890" mass="209401">MPPEPLPWDRKDFFKEKKHDRLDSIGSVSRWRDSHQGSREFSRWGPDDFRRPLGHGKQGGYQLFPEESGYGCTPSRSSERMVDDESNFRPFTSRGEGKYSRNNREVRGSISQKDWRGHLRETGDVSVNSSGRHHDLSAQRSVSDLITSHHSDIENSSCDQPHFKDEHDKMGSFDGLGTGHRYERDHSLGSITWNRVTWNRSSSLSSRGSGFSHSSSSRSMRADSDESKPELPPGGTTPVRSPLRDAAGGVTSTMNEETCPRKKQRLGWGQGLAKYEKQKVEGPDDNAKNPKTTQSIIPSSSDRSPRVTGLSECSSPPTPSSFACSSSPVLEDKPHTKDARNDNHTSNSSGSPSHGFQNFVEGFSVNLEHLELTPTSNLSCLLNDLLQPEDASSGDSNFVRSTAMNKLLLLKTEFLKAVEKTECEIDMFENELKLLKSEPDTGGPRPTASESLQVKFELKPCEVVGAVSKVLQKPAPLQLVSFDDLPMDKTILCDDAMREGQTEIEDDIDSPGTATSKFVEPSLMEKADFSSHIENHGGYFTGIEEVGSTSPEGKCSPSVDIKSAVEPCTGDVNLVNEMNAISHVSSDLKTPSHTEINLSESILASNRDFARSVSEIFTKLLPTDGPQIDRWEAVSVSCQQNNLLIKEKLMARKRFQRFKERVLTLKYRALQHMWKEDMHLLSIRKYRAKSHKRFESSLKILHNGHQKHRSSVRSRFTSPAGNLTLVPTTNIVDFTSKLLSDSQIKLHRSSLKMPALILDGKERRFSRFVTSNGLVEDPCSVEKERVMINPWTPAEKEVFLEMLATFGKDFKRIASFLDHKTTADCIEFYYKHHKSESFEKIKKKLEHRKQGRNIPTNTYLVTSGKKWNREANAVSLDVLGAASVIAAHTDDSVKTQQSSVGRSFLGRHCDYKASSGDFAIVGKSNSSDMIGNDREAVAADALAGIYGALSSEAVSSCITSSIDPMEGCQDWKFQKRNSLVDCPLTSDVMQKFDCQEACSDESCGELDSMDWTDEEKSIFIRAFKSYHKNFMKISRCIRTRSEDQCKIFFSKARKSLGLDFIQLGLGNEGALLSDDNGGRSDTEDACVLEMESAICSTQSCTKMDVDLPLSVANTNDIGSGRDSTTRIHTERRKLEESNGLETLDCEDSDQRKEVPDDCWAAVKPELTFDGDDNLVKITERKVNVTPDMLQFDDGMTEDATLSYDLPVQETKTVKEQGINRAISSHDESVCAGRPSGPGRPKSDSAVELNAVQGVFAEKPKSESTEGQVFCKSGCECRQDVKDGVDIDSSRSSSCCNVPDSKTNRHILVNGTTVSPGFSLTPNYHGQISGELVPLVQEAQVVSWQQKENYPSVSAKLSLRDSSTIHYQDHLGQSTQSSTLNFEDRQRQTSISADAYQPYLMGRNSLNGVESSQILRGYPLKVLNKKELNGDAESIICENHPVVQNISKVIRDSQSNQFLLQGLYHEKSNGLKAPRSLSELPLLAKGHEQTSSDHSRSHSRSSSDTEEHSRRFGDVKLFGKILSHPSPVQTSPIPTPHKTDSKMETPQLSSGKSSDLKLINGHGMDDGSLAAKLDTGNHSGLGEDYPMRSYGYWDGNRIQMGFSSLPDSAILFSNYPAAYSDFSGTSSCGDLQPQPLQTVIKRKDRNLGCVSVYPTKDISSANSSSRGLTDYHQVYRSYDGTKDVKRHDIFTELQKRNGCEKMSGFQQQQQGRGAVMVGMNVKGGGGILVGGGVSDPVAAIKMHYATTTERYGGTAGSMMREEESWRGGDIGSLAFVATPGKKGTGEPCLIYFTLLYKCPRKKEIFGGTEGSFARWVGWWGICGRDQIPDSNDDDDDGYGTSQRQLLGPWVCFGKDQSSHKTVERMRSVGWETSYPVNNAQHLHVYHLTKRE</sequence>
<dbReference type="InParanoid" id="A0A200QI43"/>
<dbReference type="FunCoup" id="A0A200QI43">
    <property type="interactions" value="2149"/>
</dbReference>
<dbReference type="SMART" id="SM00717">
    <property type="entry name" value="SANT"/>
    <property type="match status" value="2"/>
</dbReference>
<feature type="compositionally biased region" description="Polar residues" evidence="2">
    <location>
        <begin position="344"/>
        <end position="355"/>
    </location>
</feature>
<dbReference type="Proteomes" id="UP000195402">
    <property type="component" value="Unassembled WGS sequence"/>
</dbReference>
<feature type="compositionally biased region" description="Basic and acidic residues" evidence="2">
    <location>
        <begin position="30"/>
        <end position="51"/>
    </location>
</feature>